<reference evidence="2 3" key="1">
    <citation type="submission" date="2015-07" db="EMBL/GenBank/DDBJ databases">
        <title>The genome of Habropoda laboriosa.</title>
        <authorList>
            <person name="Pan H."/>
            <person name="Kapheim K."/>
        </authorList>
    </citation>
    <scope>NUCLEOTIDE SEQUENCE [LARGE SCALE GENOMIC DNA]</scope>
    <source>
        <strain evidence="2">0110345459</strain>
    </source>
</reference>
<feature type="region of interest" description="Disordered" evidence="1">
    <location>
        <begin position="107"/>
        <end position="168"/>
    </location>
</feature>
<keyword evidence="3" id="KW-1185">Reference proteome</keyword>
<name>A0A0L7QVP3_9HYME</name>
<evidence type="ECO:0000256" key="1">
    <source>
        <dbReference type="SAM" id="MobiDB-lite"/>
    </source>
</evidence>
<feature type="compositionally biased region" description="Basic and acidic residues" evidence="1">
    <location>
        <begin position="152"/>
        <end position="161"/>
    </location>
</feature>
<dbReference type="AlphaFoldDB" id="A0A0L7QVP3"/>
<organism evidence="2 3">
    <name type="scientific">Habropoda laboriosa</name>
    <dbReference type="NCBI Taxonomy" id="597456"/>
    <lineage>
        <taxon>Eukaryota</taxon>
        <taxon>Metazoa</taxon>
        <taxon>Ecdysozoa</taxon>
        <taxon>Arthropoda</taxon>
        <taxon>Hexapoda</taxon>
        <taxon>Insecta</taxon>
        <taxon>Pterygota</taxon>
        <taxon>Neoptera</taxon>
        <taxon>Endopterygota</taxon>
        <taxon>Hymenoptera</taxon>
        <taxon>Apocrita</taxon>
        <taxon>Aculeata</taxon>
        <taxon>Apoidea</taxon>
        <taxon>Anthophila</taxon>
        <taxon>Apidae</taxon>
        <taxon>Habropoda</taxon>
    </lineage>
</organism>
<protein>
    <submittedName>
        <fullName evidence="2">Uncharacterized protein</fullName>
    </submittedName>
</protein>
<accession>A0A0L7QVP3</accession>
<sequence length="233" mass="24775">MHEAGTGECPPEVWATDPPTAQTASAMCQPRKCGSLLPHIERDGAGTAGGLGRYSPAWSILGVQRRSRFKPLPLVWWGTRKYLKMMLGVPPSVEVLAKIREKKKQRREKKGVYACGNGAPGGDGGGGGGGGKQRNGGGLEEREEEGIGISRDGQKRTREGGQWKSVKGGTHGQMGCTVEIRLRCPLVLVMVSEVMVVVVVVGKSDYSGGDIHRGVADRWSSDVAGGRDAASPW</sequence>
<dbReference type="EMBL" id="KQ414722">
    <property type="protein sequence ID" value="KOC62697.1"/>
    <property type="molecule type" value="Genomic_DNA"/>
</dbReference>
<evidence type="ECO:0000313" key="2">
    <source>
        <dbReference type="EMBL" id="KOC62697.1"/>
    </source>
</evidence>
<gene>
    <name evidence="2" type="ORF">WH47_04811</name>
</gene>
<feature type="compositionally biased region" description="Gly residues" evidence="1">
    <location>
        <begin position="118"/>
        <end position="138"/>
    </location>
</feature>
<evidence type="ECO:0000313" key="3">
    <source>
        <dbReference type="Proteomes" id="UP000053825"/>
    </source>
</evidence>
<proteinExistence type="predicted"/>
<dbReference type="Proteomes" id="UP000053825">
    <property type="component" value="Unassembled WGS sequence"/>
</dbReference>